<keyword evidence="1" id="KW-0472">Membrane</keyword>
<feature type="transmembrane region" description="Helical" evidence="1">
    <location>
        <begin position="116"/>
        <end position="136"/>
    </location>
</feature>
<dbReference type="RefSeq" id="WP_150903796.1">
    <property type="nucleotide sequence ID" value="NZ_VTWT01000005.1"/>
</dbReference>
<name>A0A5N1IYQ8_9BACT</name>
<dbReference type="Proteomes" id="UP000326570">
    <property type="component" value="Unassembled WGS sequence"/>
</dbReference>
<feature type="transmembrane region" description="Helical" evidence="1">
    <location>
        <begin position="72"/>
        <end position="96"/>
    </location>
</feature>
<keyword evidence="1" id="KW-1133">Transmembrane helix</keyword>
<evidence type="ECO:0000256" key="1">
    <source>
        <dbReference type="SAM" id="Phobius"/>
    </source>
</evidence>
<evidence type="ECO:0000313" key="3">
    <source>
        <dbReference type="Proteomes" id="UP000326570"/>
    </source>
</evidence>
<protein>
    <submittedName>
        <fullName evidence="2">DUF2254 domain-containing protein</fullName>
    </submittedName>
</protein>
<keyword evidence="1" id="KW-0812">Transmembrane</keyword>
<proteinExistence type="predicted"/>
<dbReference type="AlphaFoldDB" id="A0A5N1IYQ8"/>
<dbReference type="EMBL" id="VTWT01000005">
    <property type="protein sequence ID" value="KAA9333629.1"/>
    <property type="molecule type" value="Genomic_DNA"/>
</dbReference>
<dbReference type="InterPro" id="IPR018723">
    <property type="entry name" value="DUF2254_membrane"/>
</dbReference>
<reference evidence="2 3" key="1">
    <citation type="submission" date="2019-09" db="EMBL/GenBank/DDBJ databases">
        <title>Genome sequence of Adhaeribacter sp. M2.</title>
        <authorList>
            <person name="Srinivasan S."/>
        </authorList>
    </citation>
    <scope>NUCLEOTIDE SEQUENCE [LARGE SCALE GENOMIC DNA]</scope>
    <source>
        <strain evidence="2 3">M2</strain>
    </source>
</reference>
<gene>
    <name evidence="2" type="ORF">F0P94_10280</name>
</gene>
<sequence length="453" mass="51567">METIGTGLFNRRMAAVYNNITTSIAFYPIIITVFHLALVIVMLQFDDSSLGRRLSYHFPWLKFNEMEAVRSIMTTLIAGIISLMALSFSMVMVVLNQTTTTISPKVMQGLISRKEHQFVLGNQFGAIVYFMVLLLLLRGAATHEVPTFSIALGLLLGFWSLGLFVYFILNISQAIQVTNIIVHIHEVTFRSLVQLKKDCEAEKARSTGAPLGETPYPYVTDKPGFLQQVNLKNLMRVARKHNLQLKMEPYFMDFIPSGSVLCWANIPPEKLPKKDRNFLYDSIHYFHTENIATNHNYGFTQLSEVAIKALSHAINDPGIAVMCIQFLSDLFANLYYIEETSLYTDETQTPRLLVKKINFEELFNLTISPIRHYGKKDQAVARALLGLLYVVAEEDLQEQKYRHLLNLHANAVLEGIKDTLIIPPDAMAFNKIIGKMQTMEPPYFEVQKFEIPE</sequence>
<keyword evidence="3" id="KW-1185">Reference proteome</keyword>
<dbReference type="Pfam" id="PF10011">
    <property type="entry name" value="DUF2254"/>
    <property type="match status" value="1"/>
</dbReference>
<comment type="caution">
    <text evidence="2">The sequence shown here is derived from an EMBL/GenBank/DDBJ whole genome shotgun (WGS) entry which is preliminary data.</text>
</comment>
<evidence type="ECO:0000313" key="2">
    <source>
        <dbReference type="EMBL" id="KAA9333629.1"/>
    </source>
</evidence>
<feature type="transmembrane region" description="Helical" evidence="1">
    <location>
        <begin position="20"/>
        <end position="43"/>
    </location>
</feature>
<organism evidence="2 3">
    <name type="scientific">Adhaeribacter soli</name>
    <dbReference type="NCBI Taxonomy" id="2607655"/>
    <lineage>
        <taxon>Bacteria</taxon>
        <taxon>Pseudomonadati</taxon>
        <taxon>Bacteroidota</taxon>
        <taxon>Cytophagia</taxon>
        <taxon>Cytophagales</taxon>
        <taxon>Hymenobacteraceae</taxon>
        <taxon>Adhaeribacter</taxon>
    </lineage>
</organism>
<accession>A0A5N1IYQ8</accession>
<feature type="transmembrane region" description="Helical" evidence="1">
    <location>
        <begin position="148"/>
        <end position="169"/>
    </location>
</feature>